<evidence type="ECO:0000313" key="3">
    <source>
        <dbReference type="Proteomes" id="UP000245910"/>
    </source>
</evidence>
<protein>
    <submittedName>
        <fullName evidence="2">Uncharacterized protein</fullName>
    </submittedName>
</protein>
<sequence length="94" mass="10592">MAESGGNGAKTAKSWQSGHCPSSRRFYWSWLYWASHKLATYCVKCFVARHLSHGGTSASDLTPFLVTSHYLILLQEISDGFSVSRGFRKWLMSD</sequence>
<reference evidence="3" key="1">
    <citation type="submission" date="2014-10" db="EMBL/GenBank/DDBJ databases">
        <authorList>
            <person name="King R."/>
        </authorList>
    </citation>
    <scope>NUCLEOTIDE SEQUENCE [LARGE SCALE GENOMIC DNA]</scope>
    <source>
        <strain evidence="3">A3/5</strain>
    </source>
</reference>
<organism evidence="2 3">
    <name type="scientific">Fusarium venenatum</name>
    <dbReference type="NCBI Taxonomy" id="56646"/>
    <lineage>
        <taxon>Eukaryota</taxon>
        <taxon>Fungi</taxon>
        <taxon>Dikarya</taxon>
        <taxon>Ascomycota</taxon>
        <taxon>Pezizomycotina</taxon>
        <taxon>Sordariomycetes</taxon>
        <taxon>Hypocreomycetidae</taxon>
        <taxon>Hypocreales</taxon>
        <taxon>Nectriaceae</taxon>
        <taxon>Fusarium</taxon>
    </lineage>
</organism>
<proteinExistence type="predicted"/>
<dbReference type="AlphaFoldDB" id="A0A2L2SQ19"/>
<evidence type="ECO:0000256" key="1">
    <source>
        <dbReference type="SAM" id="MobiDB-lite"/>
    </source>
</evidence>
<dbReference type="EMBL" id="LN649232">
    <property type="protein sequence ID" value="CEI38741.1"/>
    <property type="molecule type" value="Genomic_DNA"/>
</dbReference>
<keyword evidence="3" id="KW-1185">Reference proteome</keyword>
<feature type="region of interest" description="Disordered" evidence="1">
    <location>
        <begin position="1"/>
        <end position="21"/>
    </location>
</feature>
<dbReference type="Proteomes" id="UP000245910">
    <property type="component" value="Chromosome IIII"/>
</dbReference>
<evidence type="ECO:0000313" key="2">
    <source>
        <dbReference type="EMBL" id="CEI38741.1"/>
    </source>
</evidence>
<accession>A0A2L2SQ19</accession>
<name>A0A2L2SQ19_9HYPO</name>